<proteinExistence type="predicted"/>
<accession>A0ABS8VBE4</accession>
<dbReference type="Proteomes" id="UP000823775">
    <property type="component" value="Unassembled WGS sequence"/>
</dbReference>
<evidence type="ECO:0000313" key="1">
    <source>
        <dbReference type="EMBL" id="MCD9644531.1"/>
    </source>
</evidence>
<feature type="non-terminal residue" evidence="1">
    <location>
        <position position="1"/>
    </location>
</feature>
<organism evidence="1 2">
    <name type="scientific">Datura stramonium</name>
    <name type="common">Jimsonweed</name>
    <name type="synonym">Common thornapple</name>
    <dbReference type="NCBI Taxonomy" id="4076"/>
    <lineage>
        <taxon>Eukaryota</taxon>
        <taxon>Viridiplantae</taxon>
        <taxon>Streptophyta</taxon>
        <taxon>Embryophyta</taxon>
        <taxon>Tracheophyta</taxon>
        <taxon>Spermatophyta</taxon>
        <taxon>Magnoliopsida</taxon>
        <taxon>eudicotyledons</taxon>
        <taxon>Gunneridae</taxon>
        <taxon>Pentapetalae</taxon>
        <taxon>asterids</taxon>
        <taxon>lamiids</taxon>
        <taxon>Solanales</taxon>
        <taxon>Solanaceae</taxon>
        <taxon>Solanoideae</taxon>
        <taxon>Datureae</taxon>
        <taxon>Datura</taxon>
    </lineage>
</organism>
<evidence type="ECO:0000313" key="2">
    <source>
        <dbReference type="Proteomes" id="UP000823775"/>
    </source>
</evidence>
<keyword evidence="2" id="KW-1185">Reference proteome</keyword>
<name>A0ABS8VBE4_DATST</name>
<comment type="caution">
    <text evidence="1">The sequence shown here is derived from an EMBL/GenBank/DDBJ whole genome shotgun (WGS) entry which is preliminary data.</text>
</comment>
<reference evidence="1 2" key="1">
    <citation type="journal article" date="2021" name="BMC Genomics">
        <title>Datura genome reveals duplications of psychoactive alkaloid biosynthetic genes and high mutation rate following tissue culture.</title>
        <authorList>
            <person name="Rajewski A."/>
            <person name="Carter-House D."/>
            <person name="Stajich J."/>
            <person name="Litt A."/>
        </authorList>
    </citation>
    <scope>NUCLEOTIDE SEQUENCE [LARGE SCALE GENOMIC DNA]</scope>
    <source>
        <strain evidence="1">AR-01</strain>
    </source>
</reference>
<dbReference type="EMBL" id="JACEIK010004185">
    <property type="protein sequence ID" value="MCD9644531.1"/>
    <property type="molecule type" value="Genomic_DNA"/>
</dbReference>
<gene>
    <name evidence="1" type="ORF">HAX54_032790</name>
</gene>
<protein>
    <submittedName>
        <fullName evidence="1">Uncharacterized protein</fullName>
    </submittedName>
</protein>
<sequence length="104" mass="12360">GCAAGWEKRGREESRGRSCGVVAVCWWFVMGSHRRQGWKREYNGEGPRWQRDEWWFAWCEGESGEKVRRQVVKGGDEDFFSVGGCRREEKKRRWMQHCSEGEKE</sequence>